<dbReference type="Pfam" id="PF02129">
    <property type="entry name" value="Peptidase_S15"/>
    <property type="match status" value="1"/>
</dbReference>
<dbReference type="Gene3D" id="2.60.120.260">
    <property type="entry name" value="Galactose-binding domain-like"/>
    <property type="match status" value="1"/>
</dbReference>
<dbReference type="InterPro" id="IPR013736">
    <property type="entry name" value="Xaa-Pro_dipept_C"/>
</dbReference>
<evidence type="ECO:0000313" key="4">
    <source>
        <dbReference type="EMBL" id="CAG5080130.1"/>
    </source>
</evidence>
<dbReference type="Gene3D" id="3.40.50.1820">
    <property type="entry name" value="alpha/beta hydrolase"/>
    <property type="match status" value="1"/>
</dbReference>
<dbReference type="InterPro" id="IPR029058">
    <property type="entry name" value="AB_hydrolase_fold"/>
</dbReference>
<keyword evidence="1 4" id="KW-0378">Hydrolase</keyword>
<dbReference type="EMBL" id="CAJRAY010000018">
    <property type="protein sequence ID" value="CAG5080130.1"/>
    <property type="molecule type" value="Genomic_DNA"/>
</dbReference>
<accession>A0ABN7RPG6</accession>
<evidence type="ECO:0000256" key="2">
    <source>
        <dbReference type="SAM" id="MobiDB-lite"/>
    </source>
</evidence>
<dbReference type="Proteomes" id="UP000681526">
    <property type="component" value="Unassembled WGS sequence"/>
</dbReference>
<evidence type="ECO:0000256" key="1">
    <source>
        <dbReference type="ARBA" id="ARBA00022801"/>
    </source>
</evidence>
<feature type="domain" description="Xaa-Pro dipeptidyl-peptidase C-terminal" evidence="3">
    <location>
        <begin position="294"/>
        <end position="546"/>
    </location>
</feature>
<dbReference type="GO" id="GO:0016787">
    <property type="term" value="F:hydrolase activity"/>
    <property type="evidence" value="ECO:0007669"/>
    <property type="project" value="UniProtKB-KW"/>
</dbReference>
<dbReference type="SUPFAM" id="SSF53474">
    <property type="entry name" value="alpha/beta-Hydrolases"/>
    <property type="match status" value="1"/>
</dbReference>
<dbReference type="SUPFAM" id="SSF49785">
    <property type="entry name" value="Galactose-binding domain-like"/>
    <property type="match status" value="1"/>
</dbReference>
<dbReference type="NCBIfam" id="TIGR00976">
    <property type="entry name" value="CocE_NonD"/>
    <property type="match status" value="1"/>
</dbReference>
<evidence type="ECO:0000259" key="3">
    <source>
        <dbReference type="SMART" id="SM00939"/>
    </source>
</evidence>
<feature type="region of interest" description="Disordered" evidence="2">
    <location>
        <begin position="344"/>
        <end position="384"/>
    </location>
</feature>
<proteinExistence type="predicted"/>
<reference evidence="4 5" key="1">
    <citation type="submission" date="2021-04" db="EMBL/GenBank/DDBJ databases">
        <authorList>
            <person name="Rakotoarivonina H."/>
        </authorList>
    </citation>
    <scope>NUCLEOTIDE SEQUENCE [LARGE SCALE GENOMIC DNA]</scope>
    <source>
        <strain evidence="4 5">XE</strain>
    </source>
</reference>
<gene>
    <name evidence="4" type="primary">txxe 759-cocE</name>
    <name evidence="4" type="ORF">TXXE_03890</name>
</gene>
<organism evidence="4 5">
    <name type="scientific">Thermobacillus xylanilyticus</name>
    <dbReference type="NCBI Taxonomy" id="76633"/>
    <lineage>
        <taxon>Bacteria</taxon>
        <taxon>Bacillati</taxon>
        <taxon>Bacillota</taxon>
        <taxon>Bacilli</taxon>
        <taxon>Bacillales</taxon>
        <taxon>Paenibacillaceae</taxon>
        <taxon>Thermobacillus</taxon>
    </lineage>
</organism>
<evidence type="ECO:0000313" key="5">
    <source>
        <dbReference type="Proteomes" id="UP000681526"/>
    </source>
</evidence>
<dbReference type="EC" id="3.1.1.84" evidence="4"/>
<dbReference type="Gene3D" id="1.10.3020.10">
    <property type="entry name" value="alpha-amino acid ester hydrolase ( Helical cap domain)"/>
    <property type="match status" value="1"/>
</dbReference>
<protein>
    <submittedName>
        <fullName evidence="4">Cocaine esterase cocE</fullName>
        <ecNumber evidence="4">3.1.1.84</ecNumber>
    </submittedName>
</protein>
<name>A0ABN7RPG6_THEXY</name>
<dbReference type="SMART" id="SM00939">
    <property type="entry name" value="PepX_C"/>
    <property type="match status" value="1"/>
</dbReference>
<dbReference type="InterPro" id="IPR005674">
    <property type="entry name" value="CocE/Ser_esterase"/>
</dbReference>
<dbReference type="Pfam" id="PF08530">
    <property type="entry name" value="PepX_C"/>
    <property type="match status" value="1"/>
</dbReference>
<comment type="caution">
    <text evidence="4">The sequence shown here is derived from an EMBL/GenBank/DDBJ whole genome shotgun (WGS) entry which is preliminary data.</text>
</comment>
<dbReference type="InterPro" id="IPR008979">
    <property type="entry name" value="Galactose-bd-like_sf"/>
</dbReference>
<dbReference type="InterPro" id="IPR000383">
    <property type="entry name" value="Xaa-Pro-like_dom"/>
</dbReference>
<keyword evidence="5" id="KW-1185">Reference proteome</keyword>
<dbReference type="RefSeq" id="WP_213483551.1">
    <property type="nucleotide sequence ID" value="NZ_CAJRAY010000018.1"/>
</dbReference>
<sequence>MNEFGGKTYFVEMSDGVRLATHVHFPEGGGPWPVIFSRSPYPGMLPFWHEQAKFWTARGYVFVMQECRGTGASEGEWVPFVHEERDGLDSLGWLVRQPWMNGNAATYGSSYCGVLQWCMADRLPPEVKTMCIGFTGIERYRQNYMNGMFRHDIYTSWAIGNSGVPKAARRPGLYREALAVRPHVEMDERLFGRRLPWYRDWVTEVSPDSPYWKTGFWAELKDKPAGTRVPILMTAGWFDHNLEASLISFDKLPDDVRAKSALIVGPWIHTEGVSGDLDYPGHDRFGPRQREAALAWFNHHLKGQEPELAPGIQTYIIRENRWQAWTGGIGAGGLRTFHLDPRPAGEAARTLSPGKPAEPAAASYRYDPEDPVPTRGGAAVMHYLTGDPDAVPPASVVQPPPGARPDVVSFLSEPLTEDLRIAGRIRACLFVSSDAEDTAFTVQVMEVFPDGTAVNIRDGITSLAYRNGASRPLAYTPGDAVEVVIGMWPITWTMKRGSRIRVDVSSSNFPAYHAHPNIAGTWSLIPETRAAAQTIHFGGQYDSRIEIPIVPDH</sequence>